<sequence>MERTNKLTANQKEIIMQNPKVQAFDGAVSRLENVGRLAGVQMACLVYTADHDGTSAAMGLASAADYLQQVRKYSKSQAMNLQRVGRFLKGNADKALDSNGNAISLSAMVQILESCDTEEQARKLIADGTVNALTPVKKLKKQIDKLNGREIVANAESKEVDSDNAAPIPDPKDDPKPYNVNMAILAPDGKGGNVTFKSKSGKYAISAIIGPVQSLAKECTAPGAKIVVTIEPIK</sequence>
<protein>
    <submittedName>
        <fullName evidence="2">Uncharacterized protein</fullName>
    </submittedName>
</protein>
<accession>A0A8S5U7S0</accession>
<feature type="region of interest" description="Disordered" evidence="1">
    <location>
        <begin position="156"/>
        <end position="178"/>
    </location>
</feature>
<dbReference type="EMBL" id="BK016031">
    <property type="protein sequence ID" value="DAF90519.1"/>
    <property type="molecule type" value="Genomic_DNA"/>
</dbReference>
<name>A0A8S5U7S0_9CAUD</name>
<evidence type="ECO:0000256" key="1">
    <source>
        <dbReference type="SAM" id="MobiDB-lite"/>
    </source>
</evidence>
<reference evidence="2" key="1">
    <citation type="journal article" date="2021" name="Proc. Natl. Acad. Sci. U.S.A.">
        <title>A Catalog of Tens of Thousands of Viruses from Human Metagenomes Reveals Hidden Associations with Chronic Diseases.</title>
        <authorList>
            <person name="Tisza M.J."/>
            <person name="Buck C.B."/>
        </authorList>
    </citation>
    <scope>NUCLEOTIDE SEQUENCE</scope>
    <source>
        <strain evidence="2">Ctdet19</strain>
    </source>
</reference>
<evidence type="ECO:0000313" key="2">
    <source>
        <dbReference type="EMBL" id="DAF90519.1"/>
    </source>
</evidence>
<proteinExistence type="predicted"/>
<organism evidence="2">
    <name type="scientific">Podoviridae sp. ctdet19</name>
    <dbReference type="NCBI Taxonomy" id="2825262"/>
    <lineage>
        <taxon>Viruses</taxon>
        <taxon>Duplodnaviria</taxon>
        <taxon>Heunggongvirae</taxon>
        <taxon>Uroviricota</taxon>
        <taxon>Caudoviricetes</taxon>
    </lineage>
</organism>